<reference evidence="1" key="1">
    <citation type="submission" date="2017-09" db="EMBL/GenBank/DDBJ databases">
        <title>Polyketide synthases of a Diaporthe helianthi virulent isolate.</title>
        <authorList>
            <person name="Baroncelli R."/>
        </authorList>
    </citation>
    <scope>NUCLEOTIDE SEQUENCE [LARGE SCALE GENOMIC DNA]</scope>
    <source>
        <strain evidence="1">7/96</strain>
    </source>
</reference>
<evidence type="ECO:0000313" key="2">
    <source>
        <dbReference type="Proteomes" id="UP000094444"/>
    </source>
</evidence>
<dbReference type="Proteomes" id="UP000094444">
    <property type="component" value="Unassembled WGS sequence"/>
</dbReference>
<dbReference type="EMBL" id="MAVT02000716">
    <property type="protein sequence ID" value="POS73895.1"/>
    <property type="molecule type" value="Genomic_DNA"/>
</dbReference>
<accession>A0A2P5HUH7</accession>
<comment type="caution">
    <text evidence="1">The sequence shown here is derived from an EMBL/GenBank/DDBJ whole genome shotgun (WGS) entry which is preliminary data.</text>
</comment>
<proteinExistence type="predicted"/>
<dbReference type="SUPFAM" id="SSF53474">
    <property type="entry name" value="alpha/beta-Hydrolases"/>
    <property type="match status" value="1"/>
</dbReference>
<dbReference type="OrthoDB" id="2498029at2759"/>
<name>A0A2P5HUH7_DIAHE</name>
<keyword evidence="2" id="KW-1185">Reference proteome</keyword>
<sequence length="109" mass="12591">MERGGPTARNHIALQSYRKIAMFWPKQILANFNPPVMMLLPELNLISPPELQQEMFDKLKSPVKKVLWVKDKGHLNLLGGEGKDYLWKEQLGFICEALEMNVEIMVLEL</sequence>
<dbReference type="InterPro" id="IPR029058">
    <property type="entry name" value="AB_hydrolase_fold"/>
</dbReference>
<dbReference type="AlphaFoldDB" id="A0A2P5HUH7"/>
<protein>
    <submittedName>
        <fullName evidence="1">DltD domain-containing protein</fullName>
    </submittedName>
</protein>
<dbReference type="InParanoid" id="A0A2P5HUH7"/>
<gene>
    <name evidence="1" type="ORF">DHEL01_v207717</name>
</gene>
<evidence type="ECO:0000313" key="1">
    <source>
        <dbReference type="EMBL" id="POS73895.1"/>
    </source>
</evidence>
<organism evidence="1 2">
    <name type="scientific">Diaporthe helianthi</name>
    <dbReference type="NCBI Taxonomy" id="158607"/>
    <lineage>
        <taxon>Eukaryota</taxon>
        <taxon>Fungi</taxon>
        <taxon>Dikarya</taxon>
        <taxon>Ascomycota</taxon>
        <taxon>Pezizomycotina</taxon>
        <taxon>Sordariomycetes</taxon>
        <taxon>Sordariomycetidae</taxon>
        <taxon>Diaporthales</taxon>
        <taxon>Diaporthaceae</taxon>
        <taxon>Diaporthe</taxon>
    </lineage>
</organism>